<dbReference type="AlphaFoldDB" id="A0A392NJI7"/>
<feature type="non-terminal residue" evidence="1">
    <location>
        <position position="1"/>
    </location>
</feature>
<reference evidence="1 2" key="1">
    <citation type="journal article" date="2018" name="Front. Plant Sci.">
        <title>Red Clover (Trifolium pratense) and Zigzag Clover (T. medium) - A Picture of Genomic Similarities and Differences.</title>
        <authorList>
            <person name="Dluhosova J."/>
            <person name="Istvanek J."/>
            <person name="Nedelnik J."/>
            <person name="Repkova J."/>
        </authorList>
    </citation>
    <scope>NUCLEOTIDE SEQUENCE [LARGE SCALE GENOMIC DNA]</scope>
    <source>
        <strain evidence="2">cv. 10/8</strain>
        <tissue evidence="1">Leaf</tissue>
    </source>
</reference>
<evidence type="ECO:0000313" key="2">
    <source>
        <dbReference type="Proteomes" id="UP000265520"/>
    </source>
</evidence>
<proteinExistence type="predicted"/>
<name>A0A392NJI7_9FABA</name>
<organism evidence="1 2">
    <name type="scientific">Trifolium medium</name>
    <dbReference type="NCBI Taxonomy" id="97028"/>
    <lineage>
        <taxon>Eukaryota</taxon>
        <taxon>Viridiplantae</taxon>
        <taxon>Streptophyta</taxon>
        <taxon>Embryophyta</taxon>
        <taxon>Tracheophyta</taxon>
        <taxon>Spermatophyta</taxon>
        <taxon>Magnoliopsida</taxon>
        <taxon>eudicotyledons</taxon>
        <taxon>Gunneridae</taxon>
        <taxon>Pentapetalae</taxon>
        <taxon>rosids</taxon>
        <taxon>fabids</taxon>
        <taxon>Fabales</taxon>
        <taxon>Fabaceae</taxon>
        <taxon>Papilionoideae</taxon>
        <taxon>50 kb inversion clade</taxon>
        <taxon>NPAAA clade</taxon>
        <taxon>Hologalegina</taxon>
        <taxon>IRL clade</taxon>
        <taxon>Trifolieae</taxon>
        <taxon>Trifolium</taxon>
    </lineage>
</organism>
<comment type="caution">
    <text evidence="1">The sequence shown here is derived from an EMBL/GenBank/DDBJ whole genome shotgun (WGS) entry which is preliminary data.</text>
</comment>
<sequence length="103" mass="12110">EMDFDFDLKYHLGKTNVVVHALSRKVLYEPEFMMHKCSLYEDTRDLNFDVTDMGDGIMYPKLVITRDLRLRIAHAQEMDMDLDLRRRLGQSELTLAPDGVELF</sequence>
<dbReference type="EMBL" id="LXQA010038072">
    <property type="protein sequence ID" value="MCH98604.1"/>
    <property type="molecule type" value="Genomic_DNA"/>
</dbReference>
<protein>
    <submittedName>
        <fullName evidence="1">Uncharacterized protein</fullName>
    </submittedName>
</protein>
<keyword evidence="2" id="KW-1185">Reference proteome</keyword>
<evidence type="ECO:0000313" key="1">
    <source>
        <dbReference type="EMBL" id="MCH98604.1"/>
    </source>
</evidence>
<dbReference type="Proteomes" id="UP000265520">
    <property type="component" value="Unassembled WGS sequence"/>
</dbReference>
<accession>A0A392NJI7</accession>